<reference evidence="1 2" key="1">
    <citation type="submission" date="2021-06" db="EMBL/GenBank/DDBJ databases">
        <title>Chromosome-level genome assembly of the red-tail catfish (Hemibagrus wyckioides).</title>
        <authorList>
            <person name="Shao F."/>
        </authorList>
    </citation>
    <scope>NUCLEOTIDE SEQUENCE [LARGE SCALE GENOMIC DNA]</scope>
    <source>
        <strain evidence="1">EC202008001</strain>
        <tissue evidence="1">Blood</tissue>
    </source>
</reference>
<dbReference type="EMBL" id="JAHKSW010000027">
    <property type="protein sequence ID" value="KAG7315089.1"/>
    <property type="molecule type" value="Genomic_DNA"/>
</dbReference>
<sequence length="83" mass="9589">MHTETPFRKNSRFVEWLDDGELQYNAFSFAAMMHLLCHDCLRSRSHGLVRDGHILMLDSRTMNLAVLSHGHYIEAKPLCNTSN</sequence>
<dbReference type="AlphaFoldDB" id="A0A9D3N5D0"/>
<keyword evidence="2" id="KW-1185">Reference proteome</keyword>
<dbReference type="Proteomes" id="UP000824219">
    <property type="component" value="Linkage Group LG27"/>
</dbReference>
<organism evidence="1 2">
    <name type="scientific">Hemibagrus wyckioides</name>
    <dbReference type="NCBI Taxonomy" id="337641"/>
    <lineage>
        <taxon>Eukaryota</taxon>
        <taxon>Metazoa</taxon>
        <taxon>Chordata</taxon>
        <taxon>Craniata</taxon>
        <taxon>Vertebrata</taxon>
        <taxon>Euteleostomi</taxon>
        <taxon>Actinopterygii</taxon>
        <taxon>Neopterygii</taxon>
        <taxon>Teleostei</taxon>
        <taxon>Ostariophysi</taxon>
        <taxon>Siluriformes</taxon>
        <taxon>Bagridae</taxon>
        <taxon>Hemibagrus</taxon>
    </lineage>
</organism>
<evidence type="ECO:0000313" key="2">
    <source>
        <dbReference type="Proteomes" id="UP000824219"/>
    </source>
</evidence>
<comment type="caution">
    <text evidence="1">The sequence shown here is derived from an EMBL/GenBank/DDBJ whole genome shotgun (WGS) entry which is preliminary data.</text>
</comment>
<protein>
    <submittedName>
        <fullName evidence="1">Uncharacterized protein</fullName>
    </submittedName>
</protein>
<accession>A0A9D3N5D0</accession>
<gene>
    <name evidence="1" type="ORF">KOW79_021177</name>
</gene>
<evidence type="ECO:0000313" key="1">
    <source>
        <dbReference type="EMBL" id="KAG7315089.1"/>
    </source>
</evidence>
<name>A0A9D3N5D0_9TELE</name>
<proteinExistence type="predicted"/>